<dbReference type="Proteomes" id="UP000044602">
    <property type="component" value="Unassembled WGS sequence"/>
</dbReference>
<gene>
    <name evidence="9" type="ORF">BN1708_012072</name>
</gene>
<organism evidence="9 10">
    <name type="scientific">Verticillium longisporum</name>
    <name type="common">Verticillium dahliae var. longisporum</name>
    <dbReference type="NCBI Taxonomy" id="100787"/>
    <lineage>
        <taxon>Eukaryota</taxon>
        <taxon>Fungi</taxon>
        <taxon>Dikarya</taxon>
        <taxon>Ascomycota</taxon>
        <taxon>Pezizomycotina</taxon>
        <taxon>Sordariomycetes</taxon>
        <taxon>Hypocreomycetidae</taxon>
        <taxon>Glomerellales</taxon>
        <taxon>Plectosphaerellaceae</taxon>
        <taxon>Verticillium</taxon>
    </lineage>
</organism>
<evidence type="ECO:0000256" key="5">
    <source>
        <dbReference type="PROSITE-ProRule" id="PRU01240"/>
    </source>
</evidence>
<dbReference type="SUPFAM" id="SSF52743">
    <property type="entry name" value="Subtilisin-like"/>
    <property type="match status" value="1"/>
</dbReference>
<evidence type="ECO:0000256" key="1">
    <source>
        <dbReference type="ARBA" id="ARBA00011073"/>
    </source>
</evidence>
<dbReference type="FunFam" id="3.40.50.200:FF:000007">
    <property type="entry name" value="Subtilisin-like serine protease"/>
    <property type="match status" value="1"/>
</dbReference>
<evidence type="ECO:0000313" key="10">
    <source>
        <dbReference type="Proteomes" id="UP000044602"/>
    </source>
</evidence>
<feature type="active site" description="Charge relay system" evidence="5">
    <location>
        <position position="327"/>
    </location>
</feature>
<feature type="active site" description="Charge relay system" evidence="5">
    <location>
        <position position="136"/>
    </location>
</feature>
<feature type="compositionally biased region" description="Basic and acidic residues" evidence="7">
    <location>
        <begin position="162"/>
        <end position="171"/>
    </location>
</feature>
<dbReference type="SUPFAM" id="SSF54897">
    <property type="entry name" value="Protease propeptides/inhibitors"/>
    <property type="match status" value="1"/>
</dbReference>
<dbReference type="InterPro" id="IPR023827">
    <property type="entry name" value="Peptidase_S8_Asp-AS"/>
</dbReference>
<evidence type="ECO:0000256" key="6">
    <source>
        <dbReference type="RuleBase" id="RU003355"/>
    </source>
</evidence>
<dbReference type="CDD" id="cd04077">
    <property type="entry name" value="Peptidases_S8_PCSK9_ProteinaseK_like"/>
    <property type="match status" value="1"/>
</dbReference>
<dbReference type="PROSITE" id="PS00136">
    <property type="entry name" value="SUBTILASE_ASP"/>
    <property type="match status" value="1"/>
</dbReference>
<dbReference type="GO" id="GO:0006508">
    <property type="term" value="P:proteolysis"/>
    <property type="evidence" value="ECO:0007669"/>
    <property type="project" value="UniProtKB-KW"/>
</dbReference>
<feature type="active site" description="Charge relay system" evidence="5">
    <location>
        <position position="170"/>
    </location>
</feature>
<dbReference type="PROSITE" id="PS00137">
    <property type="entry name" value="SUBTILASE_HIS"/>
    <property type="match status" value="1"/>
</dbReference>
<accession>A0A0G4L676</accession>
<dbReference type="AlphaFoldDB" id="A0A0G4L676"/>
<keyword evidence="10" id="KW-1185">Reference proteome</keyword>
<dbReference type="PRINTS" id="PR00723">
    <property type="entry name" value="SUBTILISIN"/>
</dbReference>
<feature type="domain" description="Peptidase S8/S53" evidence="8">
    <location>
        <begin position="128"/>
        <end position="343"/>
    </location>
</feature>
<dbReference type="PROSITE" id="PS00138">
    <property type="entry name" value="SUBTILASE_SER"/>
    <property type="match status" value="1"/>
</dbReference>
<keyword evidence="2 5" id="KW-0645">Protease</keyword>
<dbReference type="STRING" id="100787.A0A0G4L676"/>
<dbReference type="Pfam" id="PF00082">
    <property type="entry name" value="Peptidase_S8"/>
    <property type="match status" value="1"/>
</dbReference>
<keyword evidence="4 5" id="KW-0720">Serine protease</keyword>
<dbReference type="InterPro" id="IPR050131">
    <property type="entry name" value="Peptidase_S8_subtilisin-like"/>
</dbReference>
<evidence type="ECO:0000313" key="9">
    <source>
        <dbReference type="EMBL" id="CRK17466.1"/>
    </source>
</evidence>
<evidence type="ECO:0000256" key="7">
    <source>
        <dbReference type="SAM" id="MobiDB-lite"/>
    </source>
</evidence>
<keyword evidence="3 5" id="KW-0378">Hydrolase</keyword>
<dbReference type="InterPro" id="IPR000209">
    <property type="entry name" value="Peptidase_S8/S53_dom"/>
</dbReference>
<comment type="similarity">
    <text evidence="1 5 6">Belongs to the peptidase S8 family.</text>
</comment>
<dbReference type="PANTHER" id="PTHR43806:SF11">
    <property type="entry name" value="CEREVISIN-RELATED"/>
    <property type="match status" value="1"/>
</dbReference>
<dbReference type="GO" id="GO:0004252">
    <property type="term" value="F:serine-type endopeptidase activity"/>
    <property type="evidence" value="ECO:0007669"/>
    <property type="project" value="UniProtKB-UniRule"/>
</dbReference>
<dbReference type="InterPro" id="IPR015500">
    <property type="entry name" value="Peptidase_S8_subtilisin-rel"/>
</dbReference>
<evidence type="ECO:0000256" key="3">
    <source>
        <dbReference type="ARBA" id="ARBA00022801"/>
    </source>
</evidence>
<dbReference type="PROSITE" id="PS51892">
    <property type="entry name" value="SUBTILASE"/>
    <property type="match status" value="1"/>
</dbReference>
<dbReference type="EMBL" id="CVQH01008557">
    <property type="protein sequence ID" value="CRK17466.1"/>
    <property type="molecule type" value="Genomic_DNA"/>
</dbReference>
<evidence type="ECO:0000256" key="2">
    <source>
        <dbReference type="ARBA" id="ARBA00022670"/>
    </source>
</evidence>
<proteinExistence type="inferred from homology"/>
<sequence>MSGEIIPGEWLVTLKPYANESIDSEHASLLSTRTADPDTHFNCDVQCHFALPELRGYSAKFDDATRAEVEALPEVQAVEPLQVYRHCAAAGATAVQSNAPWGLARISQRGRVAPAGPWEYKYDANAGAGTVAYILDTGIRDTHEEFEGRASKGPTFSQGRPASDEDRDGHGTHVAGTIGGKTYGVAKKAELVGVKVFNDDPQPGATNADIIRALEWVVDQVKSHGKPSVVNMSLGGGASAALDAAVASTVRVGIVVVVAAGNDGRLADRGSPAREPLAITVGASDVKDAGAIFTSSGKVVDIFAPGVDIKSSWNTGDDAVESLDGTSMASPHVAGAVCYLLSQKRVEPLLVMPQLLGWADKNKLTGLKDRTIDALLVVSDN</sequence>
<dbReference type="Gene3D" id="3.40.50.200">
    <property type="entry name" value="Peptidase S8/S53 domain"/>
    <property type="match status" value="1"/>
</dbReference>
<dbReference type="InterPro" id="IPR023828">
    <property type="entry name" value="Peptidase_S8_Ser-AS"/>
</dbReference>
<evidence type="ECO:0000256" key="4">
    <source>
        <dbReference type="ARBA" id="ARBA00022825"/>
    </source>
</evidence>
<protein>
    <recommendedName>
        <fullName evidence="8">Peptidase S8/S53 domain-containing protein</fullName>
    </recommendedName>
</protein>
<dbReference type="InterPro" id="IPR022398">
    <property type="entry name" value="Peptidase_S8_His-AS"/>
</dbReference>
<reference evidence="9 10" key="1">
    <citation type="submission" date="2015-05" db="EMBL/GenBank/DDBJ databases">
        <authorList>
            <person name="Wang D.B."/>
            <person name="Wang M."/>
        </authorList>
    </citation>
    <scope>NUCLEOTIDE SEQUENCE [LARGE SCALE GENOMIC DNA]</scope>
    <source>
        <strain evidence="9">VL1</strain>
    </source>
</reference>
<dbReference type="InterPro" id="IPR034193">
    <property type="entry name" value="PCSK9_ProteinaseK-like"/>
</dbReference>
<dbReference type="PANTHER" id="PTHR43806">
    <property type="entry name" value="PEPTIDASE S8"/>
    <property type="match status" value="1"/>
</dbReference>
<dbReference type="InterPro" id="IPR036852">
    <property type="entry name" value="Peptidase_S8/S53_dom_sf"/>
</dbReference>
<feature type="region of interest" description="Disordered" evidence="7">
    <location>
        <begin position="148"/>
        <end position="176"/>
    </location>
</feature>
<name>A0A0G4L676_VERLO</name>
<evidence type="ECO:0000259" key="8">
    <source>
        <dbReference type="Pfam" id="PF00082"/>
    </source>
</evidence>